<feature type="transmembrane region" description="Helical" evidence="9">
    <location>
        <begin position="454"/>
        <end position="473"/>
    </location>
</feature>
<comment type="similarity">
    <text evidence="2">Belongs to the major facilitator superfamily.</text>
</comment>
<dbReference type="SUPFAM" id="SSF103473">
    <property type="entry name" value="MFS general substrate transporter"/>
    <property type="match status" value="1"/>
</dbReference>
<evidence type="ECO:0000256" key="7">
    <source>
        <dbReference type="ARBA" id="ARBA00023136"/>
    </source>
</evidence>
<organism evidence="10 11">
    <name type="scientific">Crucibulum laeve</name>
    <dbReference type="NCBI Taxonomy" id="68775"/>
    <lineage>
        <taxon>Eukaryota</taxon>
        <taxon>Fungi</taxon>
        <taxon>Dikarya</taxon>
        <taxon>Basidiomycota</taxon>
        <taxon>Agaricomycotina</taxon>
        <taxon>Agaricomycetes</taxon>
        <taxon>Agaricomycetidae</taxon>
        <taxon>Agaricales</taxon>
        <taxon>Agaricineae</taxon>
        <taxon>Nidulariaceae</taxon>
        <taxon>Crucibulum</taxon>
    </lineage>
</organism>
<dbReference type="GO" id="GO:0000329">
    <property type="term" value="C:fungal-type vacuole membrane"/>
    <property type="evidence" value="ECO:0007669"/>
    <property type="project" value="TreeGrafter"/>
</dbReference>
<feature type="transmembrane region" description="Helical" evidence="9">
    <location>
        <begin position="12"/>
        <end position="32"/>
    </location>
</feature>
<accession>A0A5C3MNE3</accession>
<evidence type="ECO:0000256" key="4">
    <source>
        <dbReference type="ARBA" id="ARBA00022554"/>
    </source>
</evidence>
<evidence type="ECO:0000256" key="5">
    <source>
        <dbReference type="ARBA" id="ARBA00022692"/>
    </source>
</evidence>
<dbReference type="PANTHER" id="PTHR21576">
    <property type="entry name" value="UNCHARACTERIZED NODULIN-LIKE PROTEIN"/>
    <property type="match status" value="1"/>
</dbReference>
<feature type="transmembrane region" description="Helical" evidence="9">
    <location>
        <begin position="154"/>
        <end position="174"/>
    </location>
</feature>
<evidence type="ECO:0000256" key="6">
    <source>
        <dbReference type="ARBA" id="ARBA00022989"/>
    </source>
</evidence>
<gene>
    <name evidence="10" type="ORF">BDQ12DRAFT_719540</name>
</gene>
<dbReference type="PANTHER" id="PTHR21576:SF45">
    <property type="entry name" value="TRANSPORTER MCH1-RELATED"/>
    <property type="match status" value="1"/>
</dbReference>
<dbReference type="AlphaFoldDB" id="A0A5C3MNE3"/>
<feature type="transmembrane region" description="Helical" evidence="9">
    <location>
        <begin position="113"/>
        <end position="133"/>
    </location>
</feature>
<feature type="transmembrane region" description="Helical" evidence="9">
    <location>
        <begin position="52"/>
        <end position="72"/>
    </location>
</feature>
<proteinExistence type="inferred from homology"/>
<keyword evidence="5 9" id="KW-0812">Transmembrane</keyword>
<dbReference type="OrthoDB" id="410267at2759"/>
<comment type="subcellular location">
    <subcellularLocation>
        <location evidence="1">Vacuole membrane</location>
        <topology evidence="1">Multi-pass membrane protein</topology>
    </subcellularLocation>
</comment>
<name>A0A5C3MNE3_9AGAR</name>
<evidence type="ECO:0000256" key="9">
    <source>
        <dbReference type="SAM" id="Phobius"/>
    </source>
</evidence>
<dbReference type="InterPro" id="IPR036259">
    <property type="entry name" value="MFS_trans_sf"/>
</dbReference>
<dbReference type="EMBL" id="ML213592">
    <property type="protein sequence ID" value="TFK42691.1"/>
    <property type="molecule type" value="Genomic_DNA"/>
</dbReference>
<feature type="transmembrane region" description="Helical" evidence="9">
    <location>
        <begin position="79"/>
        <end position="101"/>
    </location>
</feature>
<dbReference type="Proteomes" id="UP000308652">
    <property type="component" value="Unassembled WGS sequence"/>
</dbReference>
<evidence type="ECO:0000313" key="11">
    <source>
        <dbReference type="Proteomes" id="UP000308652"/>
    </source>
</evidence>
<sequence length="480" mass="51282">MLRLRVPQSAQTLLTCCSIAGNALCAGGIFTFPLVSPALASNSKLTQPQLTTIVLAGMMSQYPFAAIVGKIIDQRGPSVCSFAAALLFSSGFGAFAFDIYYAPTDASEPSSPLFHRLTFFFLLAGLGTVFSYFSSLFAASKAFPTHLGLASGTSLALFGLSPLFLSFIASTFFTDPTSGLLIVSQYMAFLAVMTGCVNIFGVFALKCIPGVPNDKVSHPPQVDAEAHLPEDTTPLLPPKSNKIVDSSSLGLLKDTNFWLLAIFCVITLGASEMIISNIGTIVLSLPSALSGPQSGRITTDASTAHQVRLLSISNTISRIAVGPLADFVSPVASCSLAGVKAYPRKHRISRIAFLFFPAFLLALTFLWMEYGVTSQANVWALSVGTGLGYSAIFTVLPSIMSSVWGIDNLGRNFGMMMFAPFTGTPLFSYIYAFVSASHSSGGGICEGRSCWQTTFWTSFSASILAMFISAILWKRWHDRV</sequence>
<keyword evidence="4" id="KW-0926">Vacuole</keyword>
<feature type="transmembrane region" description="Helical" evidence="9">
    <location>
        <begin position="388"/>
        <end position="406"/>
    </location>
</feature>
<dbReference type="Gene3D" id="1.20.1250.20">
    <property type="entry name" value="MFS general substrate transporter like domains"/>
    <property type="match status" value="1"/>
</dbReference>
<dbReference type="STRING" id="68775.A0A5C3MNE3"/>
<keyword evidence="6 9" id="KW-1133">Transmembrane helix</keyword>
<feature type="transmembrane region" description="Helical" evidence="9">
    <location>
        <begin position="186"/>
        <end position="205"/>
    </location>
</feature>
<evidence type="ECO:0000256" key="2">
    <source>
        <dbReference type="ARBA" id="ARBA00008335"/>
    </source>
</evidence>
<evidence type="ECO:0000256" key="1">
    <source>
        <dbReference type="ARBA" id="ARBA00004128"/>
    </source>
</evidence>
<keyword evidence="3" id="KW-0813">Transport</keyword>
<feature type="transmembrane region" description="Helical" evidence="9">
    <location>
        <begin position="351"/>
        <end position="368"/>
    </location>
</feature>
<protein>
    <recommendedName>
        <fullName evidence="8">Probable transporter MCH1</fullName>
    </recommendedName>
</protein>
<feature type="transmembrane region" description="Helical" evidence="9">
    <location>
        <begin position="413"/>
        <end position="434"/>
    </location>
</feature>
<reference evidence="10 11" key="1">
    <citation type="journal article" date="2019" name="Nat. Ecol. Evol.">
        <title>Megaphylogeny resolves global patterns of mushroom evolution.</title>
        <authorList>
            <person name="Varga T."/>
            <person name="Krizsan K."/>
            <person name="Foldi C."/>
            <person name="Dima B."/>
            <person name="Sanchez-Garcia M."/>
            <person name="Sanchez-Ramirez S."/>
            <person name="Szollosi G.J."/>
            <person name="Szarkandi J.G."/>
            <person name="Papp V."/>
            <person name="Albert L."/>
            <person name="Andreopoulos W."/>
            <person name="Angelini C."/>
            <person name="Antonin V."/>
            <person name="Barry K.W."/>
            <person name="Bougher N.L."/>
            <person name="Buchanan P."/>
            <person name="Buyck B."/>
            <person name="Bense V."/>
            <person name="Catcheside P."/>
            <person name="Chovatia M."/>
            <person name="Cooper J."/>
            <person name="Damon W."/>
            <person name="Desjardin D."/>
            <person name="Finy P."/>
            <person name="Geml J."/>
            <person name="Haridas S."/>
            <person name="Hughes K."/>
            <person name="Justo A."/>
            <person name="Karasinski D."/>
            <person name="Kautmanova I."/>
            <person name="Kiss B."/>
            <person name="Kocsube S."/>
            <person name="Kotiranta H."/>
            <person name="LaButti K.M."/>
            <person name="Lechner B.E."/>
            <person name="Liimatainen K."/>
            <person name="Lipzen A."/>
            <person name="Lukacs Z."/>
            <person name="Mihaltcheva S."/>
            <person name="Morgado L.N."/>
            <person name="Niskanen T."/>
            <person name="Noordeloos M.E."/>
            <person name="Ohm R.A."/>
            <person name="Ortiz-Santana B."/>
            <person name="Ovrebo C."/>
            <person name="Racz N."/>
            <person name="Riley R."/>
            <person name="Savchenko A."/>
            <person name="Shiryaev A."/>
            <person name="Soop K."/>
            <person name="Spirin V."/>
            <person name="Szebenyi C."/>
            <person name="Tomsovsky M."/>
            <person name="Tulloss R.E."/>
            <person name="Uehling J."/>
            <person name="Grigoriev I.V."/>
            <person name="Vagvolgyi C."/>
            <person name="Papp T."/>
            <person name="Martin F.M."/>
            <person name="Miettinen O."/>
            <person name="Hibbett D.S."/>
            <person name="Nagy L.G."/>
        </authorList>
    </citation>
    <scope>NUCLEOTIDE SEQUENCE [LARGE SCALE GENOMIC DNA]</scope>
    <source>
        <strain evidence="10 11">CBS 166.37</strain>
    </source>
</reference>
<evidence type="ECO:0000256" key="3">
    <source>
        <dbReference type="ARBA" id="ARBA00022448"/>
    </source>
</evidence>
<evidence type="ECO:0000313" key="10">
    <source>
        <dbReference type="EMBL" id="TFK42691.1"/>
    </source>
</evidence>
<evidence type="ECO:0000256" key="8">
    <source>
        <dbReference type="ARBA" id="ARBA00039330"/>
    </source>
</evidence>
<keyword evidence="7 9" id="KW-0472">Membrane</keyword>
<keyword evidence="11" id="KW-1185">Reference proteome</keyword>